<dbReference type="GO" id="GO:0006572">
    <property type="term" value="P:L-tyrosine catabolic process"/>
    <property type="evidence" value="ECO:0007669"/>
    <property type="project" value="TreeGrafter"/>
</dbReference>
<evidence type="ECO:0000313" key="2">
    <source>
        <dbReference type="EMBL" id="TNN42474.1"/>
    </source>
</evidence>
<dbReference type="SUPFAM" id="SSF53383">
    <property type="entry name" value="PLP-dependent transferases"/>
    <property type="match status" value="1"/>
</dbReference>
<dbReference type="AlphaFoldDB" id="A0A4Z2FNV8"/>
<proteinExistence type="predicted"/>
<gene>
    <name evidence="2" type="primary">Tat_1</name>
    <name evidence="2" type="ORF">EYF80_047370</name>
</gene>
<dbReference type="PANTHER" id="PTHR45744">
    <property type="entry name" value="TYROSINE AMINOTRANSFERASE"/>
    <property type="match status" value="1"/>
</dbReference>
<dbReference type="InterPro" id="IPR004839">
    <property type="entry name" value="Aminotransferase_I/II_large"/>
</dbReference>
<accession>A0A4Z2FNV8</accession>
<dbReference type="GO" id="GO:0030170">
    <property type="term" value="F:pyridoxal phosphate binding"/>
    <property type="evidence" value="ECO:0007669"/>
    <property type="project" value="InterPro"/>
</dbReference>
<reference evidence="2 3" key="1">
    <citation type="submission" date="2019-03" db="EMBL/GenBank/DDBJ databases">
        <title>First draft genome of Liparis tanakae, snailfish: a comprehensive survey of snailfish specific genes.</title>
        <authorList>
            <person name="Kim W."/>
            <person name="Song I."/>
            <person name="Jeong J.-H."/>
            <person name="Kim D."/>
            <person name="Kim S."/>
            <person name="Ryu S."/>
            <person name="Song J.Y."/>
            <person name="Lee S.K."/>
        </authorList>
    </citation>
    <scope>NUCLEOTIDE SEQUENCE [LARGE SCALE GENOMIC DNA]</scope>
    <source>
        <tissue evidence="2">Muscle</tissue>
    </source>
</reference>
<sequence length="163" mass="18145">MHKLLLISHKPERSWEADLQHLESLIDERTSCLIVTNPSNPCGSVFSEEHLQKILQVASRHCVPILADEIYADMVRASTHTWLWVGVGGYAGRAGVTEVSQGHRVPTSGCVHFPQPRLLKTMFSYNNTVNDRLHILVGYLPMEFQKSTWTSGPAEGRGPEAAV</sequence>
<keyword evidence="3" id="KW-1185">Reference proteome</keyword>
<name>A0A4Z2FNV8_9TELE</name>
<dbReference type="GO" id="GO:0006559">
    <property type="term" value="P:L-phenylalanine catabolic process"/>
    <property type="evidence" value="ECO:0007669"/>
    <property type="project" value="TreeGrafter"/>
</dbReference>
<organism evidence="2 3">
    <name type="scientific">Liparis tanakae</name>
    <name type="common">Tanaka's snailfish</name>
    <dbReference type="NCBI Taxonomy" id="230148"/>
    <lineage>
        <taxon>Eukaryota</taxon>
        <taxon>Metazoa</taxon>
        <taxon>Chordata</taxon>
        <taxon>Craniata</taxon>
        <taxon>Vertebrata</taxon>
        <taxon>Euteleostomi</taxon>
        <taxon>Actinopterygii</taxon>
        <taxon>Neopterygii</taxon>
        <taxon>Teleostei</taxon>
        <taxon>Neoteleostei</taxon>
        <taxon>Acanthomorphata</taxon>
        <taxon>Eupercaria</taxon>
        <taxon>Perciformes</taxon>
        <taxon>Cottioidei</taxon>
        <taxon>Cottales</taxon>
        <taxon>Liparidae</taxon>
        <taxon>Liparis</taxon>
    </lineage>
</organism>
<dbReference type="GO" id="GO:0004838">
    <property type="term" value="F:L-tyrosine-2-oxoglutarate transaminase activity"/>
    <property type="evidence" value="ECO:0007669"/>
    <property type="project" value="TreeGrafter"/>
</dbReference>
<dbReference type="OrthoDB" id="7042322at2759"/>
<protein>
    <submittedName>
        <fullName evidence="2">Tyrosine aminotransferase</fullName>
    </submittedName>
</protein>
<dbReference type="EMBL" id="SRLO01001034">
    <property type="protein sequence ID" value="TNN42474.1"/>
    <property type="molecule type" value="Genomic_DNA"/>
</dbReference>
<evidence type="ECO:0000259" key="1">
    <source>
        <dbReference type="Pfam" id="PF00155"/>
    </source>
</evidence>
<dbReference type="InterPro" id="IPR015421">
    <property type="entry name" value="PyrdxlP-dep_Trfase_major"/>
</dbReference>
<keyword evidence="2" id="KW-0032">Aminotransferase</keyword>
<dbReference type="Gene3D" id="3.40.640.10">
    <property type="entry name" value="Type I PLP-dependent aspartate aminotransferase-like (Major domain)"/>
    <property type="match status" value="1"/>
</dbReference>
<feature type="domain" description="Aminotransferase class I/classII large" evidence="1">
    <location>
        <begin position="10"/>
        <end position="82"/>
    </location>
</feature>
<comment type="caution">
    <text evidence="2">The sequence shown here is derived from an EMBL/GenBank/DDBJ whole genome shotgun (WGS) entry which is preliminary data.</text>
</comment>
<dbReference type="PANTHER" id="PTHR45744:SF2">
    <property type="entry name" value="TYROSINE AMINOTRANSFERASE"/>
    <property type="match status" value="1"/>
</dbReference>
<keyword evidence="2" id="KW-0808">Transferase</keyword>
<dbReference type="Pfam" id="PF00155">
    <property type="entry name" value="Aminotran_1_2"/>
    <property type="match status" value="1"/>
</dbReference>
<evidence type="ECO:0000313" key="3">
    <source>
        <dbReference type="Proteomes" id="UP000314294"/>
    </source>
</evidence>
<dbReference type="Proteomes" id="UP000314294">
    <property type="component" value="Unassembled WGS sequence"/>
</dbReference>
<dbReference type="InterPro" id="IPR015424">
    <property type="entry name" value="PyrdxlP-dep_Trfase"/>
</dbReference>